<proteinExistence type="predicted"/>
<keyword evidence="2" id="KW-0472">Membrane</keyword>
<dbReference type="OrthoDB" id="6136920at2759"/>
<keyword evidence="2" id="KW-1133">Transmembrane helix</keyword>
<dbReference type="KEGG" id="cvn:111110261"/>
<protein>
    <submittedName>
        <fullName evidence="4">Uncharacterized protein LOC111110261</fullName>
    </submittedName>
</protein>
<feature type="compositionally biased region" description="Polar residues" evidence="1">
    <location>
        <begin position="112"/>
        <end position="122"/>
    </location>
</feature>
<sequence length="249" mass="27672">MNRRLQLLFNIEAVFAFLLVATIKCVSPFGFHHIGIVSPKQTNSKFYNSVIEPFKTETDEIPIWKKFHFWKKKRNFWSDQGFNPNARLQPELRTDIFNSKSDDVFNEPDSLGSLSSMDSEGISSGGFDPELELNDMFTEPDPSGPGYWTSDVLSVGDPGQNDGFGILQDVQGDTDDPPQTEGFINPGPGDCAKSISLQGTTSCVTDQDCRDCHGIVFHCAMQFCKLGPAPSCGKECDITDSFPSFFLKR</sequence>
<keyword evidence="3" id="KW-1185">Reference proteome</keyword>
<organism evidence="3 4">
    <name type="scientific">Crassostrea virginica</name>
    <name type="common">Eastern oyster</name>
    <dbReference type="NCBI Taxonomy" id="6565"/>
    <lineage>
        <taxon>Eukaryota</taxon>
        <taxon>Metazoa</taxon>
        <taxon>Spiralia</taxon>
        <taxon>Lophotrochozoa</taxon>
        <taxon>Mollusca</taxon>
        <taxon>Bivalvia</taxon>
        <taxon>Autobranchia</taxon>
        <taxon>Pteriomorphia</taxon>
        <taxon>Ostreida</taxon>
        <taxon>Ostreoidea</taxon>
        <taxon>Ostreidae</taxon>
        <taxon>Crassostrea</taxon>
    </lineage>
</organism>
<feature type="transmembrane region" description="Helical" evidence="2">
    <location>
        <begin position="7"/>
        <end position="31"/>
    </location>
</feature>
<evidence type="ECO:0000313" key="3">
    <source>
        <dbReference type="Proteomes" id="UP000694844"/>
    </source>
</evidence>
<evidence type="ECO:0000256" key="1">
    <source>
        <dbReference type="SAM" id="MobiDB-lite"/>
    </source>
</evidence>
<dbReference type="AlphaFoldDB" id="A0A8B8BGA0"/>
<gene>
    <name evidence="4" type="primary">LOC111110261</name>
</gene>
<dbReference type="Proteomes" id="UP000694844">
    <property type="component" value="Chromosome 8"/>
</dbReference>
<evidence type="ECO:0000256" key="2">
    <source>
        <dbReference type="SAM" id="Phobius"/>
    </source>
</evidence>
<accession>A0A8B8BGA0</accession>
<keyword evidence="2" id="KW-0812">Transmembrane</keyword>
<dbReference type="GeneID" id="111110261"/>
<feature type="region of interest" description="Disordered" evidence="1">
    <location>
        <begin position="111"/>
        <end position="181"/>
    </location>
</feature>
<reference evidence="4" key="1">
    <citation type="submission" date="2025-08" db="UniProtKB">
        <authorList>
            <consortium name="RefSeq"/>
        </authorList>
    </citation>
    <scope>IDENTIFICATION</scope>
    <source>
        <tissue evidence="4">Whole sample</tissue>
    </source>
</reference>
<dbReference type="RefSeq" id="XP_022302390.1">
    <property type="nucleotide sequence ID" value="XM_022446682.1"/>
</dbReference>
<name>A0A8B8BGA0_CRAVI</name>
<evidence type="ECO:0000313" key="4">
    <source>
        <dbReference type="RefSeq" id="XP_022302390.1"/>
    </source>
</evidence>